<dbReference type="PANTHER" id="PTHR43537:SF5">
    <property type="entry name" value="UXU OPERON TRANSCRIPTIONAL REGULATOR"/>
    <property type="match status" value="1"/>
</dbReference>
<name>A0ABW3SAV4_9BACL</name>
<keyword evidence="3" id="KW-0804">Transcription</keyword>
<dbReference type="Pfam" id="PF07729">
    <property type="entry name" value="FCD"/>
    <property type="match status" value="1"/>
</dbReference>
<dbReference type="InterPro" id="IPR036388">
    <property type="entry name" value="WH-like_DNA-bd_sf"/>
</dbReference>
<dbReference type="Pfam" id="PF00392">
    <property type="entry name" value="GntR"/>
    <property type="match status" value="1"/>
</dbReference>
<dbReference type="CDD" id="cd07377">
    <property type="entry name" value="WHTH_GntR"/>
    <property type="match status" value="1"/>
</dbReference>
<evidence type="ECO:0000256" key="2">
    <source>
        <dbReference type="ARBA" id="ARBA00023125"/>
    </source>
</evidence>
<evidence type="ECO:0000259" key="4">
    <source>
        <dbReference type="PROSITE" id="PS50949"/>
    </source>
</evidence>
<keyword evidence="2" id="KW-0238">DNA-binding</keyword>
<evidence type="ECO:0000313" key="5">
    <source>
        <dbReference type="EMBL" id="MFD1181924.1"/>
    </source>
</evidence>
<protein>
    <submittedName>
        <fullName evidence="5">GntR family transcriptional regulator</fullName>
    </submittedName>
</protein>
<evidence type="ECO:0000256" key="1">
    <source>
        <dbReference type="ARBA" id="ARBA00023015"/>
    </source>
</evidence>
<comment type="caution">
    <text evidence="5">The sequence shown here is derived from an EMBL/GenBank/DDBJ whole genome shotgun (WGS) entry which is preliminary data.</text>
</comment>
<dbReference type="InterPro" id="IPR000524">
    <property type="entry name" value="Tscrpt_reg_HTH_GntR"/>
</dbReference>
<dbReference type="InterPro" id="IPR008920">
    <property type="entry name" value="TF_FadR/GntR_C"/>
</dbReference>
<dbReference type="PROSITE" id="PS50949">
    <property type="entry name" value="HTH_GNTR"/>
    <property type="match status" value="1"/>
</dbReference>
<proteinExistence type="predicted"/>
<dbReference type="RefSeq" id="WP_240268969.1">
    <property type="nucleotide sequence ID" value="NZ_JAKSXN010000018.1"/>
</dbReference>
<dbReference type="SMART" id="SM00895">
    <property type="entry name" value="FCD"/>
    <property type="match status" value="1"/>
</dbReference>
<dbReference type="EMBL" id="JBHTKZ010000018">
    <property type="protein sequence ID" value="MFD1181924.1"/>
    <property type="molecule type" value="Genomic_DNA"/>
</dbReference>
<dbReference type="Proteomes" id="UP001597211">
    <property type="component" value="Unassembled WGS sequence"/>
</dbReference>
<dbReference type="SUPFAM" id="SSF46785">
    <property type="entry name" value="Winged helix' DNA-binding domain"/>
    <property type="match status" value="1"/>
</dbReference>
<feature type="domain" description="HTH gntR-type" evidence="4">
    <location>
        <begin position="7"/>
        <end position="74"/>
    </location>
</feature>
<keyword evidence="6" id="KW-1185">Reference proteome</keyword>
<dbReference type="Gene3D" id="1.20.120.530">
    <property type="entry name" value="GntR ligand-binding domain-like"/>
    <property type="match status" value="1"/>
</dbReference>
<accession>A0ABW3SAV4</accession>
<evidence type="ECO:0000256" key="3">
    <source>
        <dbReference type="ARBA" id="ARBA00023163"/>
    </source>
</evidence>
<dbReference type="PANTHER" id="PTHR43537">
    <property type="entry name" value="TRANSCRIPTIONAL REGULATOR, GNTR FAMILY"/>
    <property type="match status" value="1"/>
</dbReference>
<dbReference type="SUPFAM" id="SSF48008">
    <property type="entry name" value="GntR ligand-binding domain-like"/>
    <property type="match status" value="1"/>
</dbReference>
<dbReference type="InterPro" id="IPR011711">
    <property type="entry name" value="GntR_C"/>
</dbReference>
<dbReference type="Gene3D" id="1.10.10.10">
    <property type="entry name" value="Winged helix-like DNA-binding domain superfamily/Winged helix DNA-binding domain"/>
    <property type="match status" value="1"/>
</dbReference>
<evidence type="ECO:0000313" key="6">
    <source>
        <dbReference type="Proteomes" id="UP001597211"/>
    </source>
</evidence>
<reference evidence="6" key="1">
    <citation type="journal article" date="2019" name="Int. J. Syst. Evol. Microbiol.">
        <title>The Global Catalogue of Microorganisms (GCM) 10K type strain sequencing project: providing services to taxonomists for standard genome sequencing and annotation.</title>
        <authorList>
            <consortium name="The Broad Institute Genomics Platform"/>
            <consortium name="The Broad Institute Genome Sequencing Center for Infectious Disease"/>
            <person name="Wu L."/>
            <person name="Ma J."/>
        </authorList>
    </citation>
    <scope>NUCLEOTIDE SEQUENCE [LARGE SCALE GENOMIC DNA]</scope>
    <source>
        <strain evidence="6">CCUG 48216</strain>
    </source>
</reference>
<organism evidence="5 6">
    <name type="scientific">Paenibacillus timonensis</name>
    <dbReference type="NCBI Taxonomy" id="225915"/>
    <lineage>
        <taxon>Bacteria</taxon>
        <taxon>Bacillati</taxon>
        <taxon>Bacillota</taxon>
        <taxon>Bacilli</taxon>
        <taxon>Bacillales</taxon>
        <taxon>Paenibacillaceae</taxon>
        <taxon>Paenibacillus</taxon>
    </lineage>
</organism>
<keyword evidence="1" id="KW-0805">Transcription regulation</keyword>
<dbReference type="InterPro" id="IPR036390">
    <property type="entry name" value="WH_DNA-bd_sf"/>
</dbReference>
<gene>
    <name evidence="5" type="ORF">ACFQ2Z_11180</name>
</gene>
<dbReference type="SMART" id="SM00345">
    <property type="entry name" value="HTH_GNTR"/>
    <property type="match status" value="1"/>
</dbReference>
<sequence length="215" mass="24177">MSKVEKASLTDQVYRRLKDMIVYGELQAGETIHAGDLAEQFQTSKTPIRDAINILNHEGLVEIIPFKGCLVSQVNLKDLDELISLRLILEGGAAELAASYASRQAIDKMEQLVGADIPPQSGISEVDYMRLNFDFHAAVAEASNNGRLKKLIINNLDNMQRVLYLDMKIGSTNTMNDEHREIVEMIKNKDPQAARKRMIEHILGTRNRIFSSQHT</sequence>